<evidence type="ECO:0000256" key="1">
    <source>
        <dbReference type="ARBA" id="ARBA00004123"/>
    </source>
</evidence>
<dbReference type="GO" id="GO:0000981">
    <property type="term" value="F:DNA-binding transcription factor activity, RNA polymerase II-specific"/>
    <property type="evidence" value="ECO:0007669"/>
    <property type="project" value="TreeGrafter"/>
</dbReference>
<feature type="region of interest" description="Disordered" evidence="10">
    <location>
        <begin position="298"/>
        <end position="358"/>
    </location>
</feature>
<comment type="caution">
    <text evidence="12">The sequence shown here is derived from an EMBL/GenBank/DDBJ whole genome shotgun (WGS) entry which is preliminary data.</text>
</comment>
<feature type="region of interest" description="Disordered" evidence="10">
    <location>
        <begin position="379"/>
        <end position="423"/>
    </location>
</feature>
<evidence type="ECO:0000256" key="2">
    <source>
        <dbReference type="ARBA" id="ARBA00006019"/>
    </source>
</evidence>
<feature type="domain" description="C2H2-type" evidence="11">
    <location>
        <begin position="751"/>
        <end position="779"/>
    </location>
</feature>
<proteinExistence type="inferred from homology"/>
<dbReference type="GO" id="GO:0008270">
    <property type="term" value="F:zinc ion binding"/>
    <property type="evidence" value="ECO:0007669"/>
    <property type="project" value="UniProtKB-KW"/>
</dbReference>
<dbReference type="Pfam" id="PF00888">
    <property type="entry name" value="Cullin"/>
    <property type="match status" value="1"/>
</dbReference>
<dbReference type="FunFam" id="3.30.160.60:FF:002343">
    <property type="entry name" value="Zinc finger protein 33A"/>
    <property type="match status" value="1"/>
</dbReference>
<dbReference type="SUPFAM" id="SSF74788">
    <property type="entry name" value="Cullin repeat-like"/>
    <property type="match status" value="1"/>
</dbReference>
<dbReference type="Pfam" id="PF13912">
    <property type="entry name" value="zf-C2H2_6"/>
    <property type="match status" value="1"/>
</dbReference>
<keyword evidence="13" id="KW-1185">Reference proteome</keyword>
<evidence type="ECO:0000256" key="6">
    <source>
        <dbReference type="ARBA" id="ARBA00022833"/>
    </source>
</evidence>
<feature type="domain" description="C2H2-type" evidence="11">
    <location>
        <begin position="493"/>
        <end position="520"/>
    </location>
</feature>
<gene>
    <name evidence="12" type="ORF">Fcan01_27714</name>
</gene>
<feature type="domain" description="C2H2-type" evidence="11">
    <location>
        <begin position="718"/>
        <end position="742"/>
    </location>
</feature>
<evidence type="ECO:0000256" key="9">
    <source>
        <dbReference type="PROSITE-ProRule" id="PRU00042"/>
    </source>
</evidence>
<comment type="subcellular location">
    <subcellularLocation>
        <location evidence="1">Nucleus</location>
    </subcellularLocation>
</comment>
<feature type="compositionally biased region" description="Basic and acidic residues" evidence="10">
    <location>
        <begin position="394"/>
        <end position="423"/>
    </location>
</feature>
<evidence type="ECO:0000256" key="10">
    <source>
        <dbReference type="SAM" id="MobiDB-lite"/>
    </source>
</evidence>
<evidence type="ECO:0000313" key="13">
    <source>
        <dbReference type="Proteomes" id="UP000198287"/>
    </source>
</evidence>
<keyword evidence="5 9" id="KW-0863">Zinc-finger</keyword>
<keyword evidence="7" id="KW-0238">DNA-binding</keyword>
<evidence type="ECO:0000259" key="11">
    <source>
        <dbReference type="PROSITE" id="PS50157"/>
    </source>
</evidence>
<accession>A0A226CYM7</accession>
<dbReference type="GO" id="GO:0048598">
    <property type="term" value="P:embryonic morphogenesis"/>
    <property type="evidence" value="ECO:0007669"/>
    <property type="project" value="UniProtKB-ARBA"/>
</dbReference>
<dbReference type="InterPro" id="IPR016159">
    <property type="entry name" value="Cullin_repeat-like_dom_sf"/>
</dbReference>
<dbReference type="PANTHER" id="PTHR24394">
    <property type="entry name" value="ZINC FINGER PROTEIN"/>
    <property type="match status" value="1"/>
</dbReference>
<feature type="domain" description="C2H2-type" evidence="11">
    <location>
        <begin position="634"/>
        <end position="662"/>
    </location>
</feature>
<dbReference type="Gene3D" id="3.30.160.60">
    <property type="entry name" value="Classic Zinc Finger"/>
    <property type="match status" value="10"/>
</dbReference>
<evidence type="ECO:0000256" key="7">
    <source>
        <dbReference type="ARBA" id="ARBA00023125"/>
    </source>
</evidence>
<protein>
    <submittedName>
        <fullName evidence="12">Zinc finger protein 93</fullName>
    </submittedName>
</protein>
<feature type="domain" description="C2H2-type" evidence="11">
    <location>
        <begin position="662"/>
        <end position="689"/>
    </location>
</feature>
<dbReference type="PROSITE" id="PS00028">
    <property type="entry name" value="ZINC_FINGER_C2H2_1"/>
    <property type="match status" value="9"/>
</dbReference>
<keyword evidence="6" id="KW-0862">Zinc</keyword>
<evidence type="ECO:0000256" key="3">
    <source>
        <dbReference type="ARBA" id="ARBA00022723"/>
    </source>
</evidence>
<evidence type="ECO:0000256" key="8">
    <source>
        <dbReference type="ARBA" id="ARBA00023242"/>
    </source>
</evidence>
<keyword evidence="3" id="KW-0479">Metal-binding</keyword>
<comment type="similarity">
    <text evidence="2">Belongs to the cullin family.</text>
</comment>
<sequence length="1132" mass="129386">MAQKERTAHKDGIRSGVGAHLDGWSERKTFETKNVGLVEIVSMITLSTSIGGFRAVRRTNLAGTRSELCGWEDEKRGEGDFDSIKSPSTYSQAKLITKTKPKTDHLCLLCLKSFDNDIGDGDLVEMKSGRKIVLSSFCELLKPSHSTSKTCYPSKSLEDEWCKFCLDCYPLILDVEESRHQISILEEKIGKKVGEIRHKISSSPQVCEKIKKLRQIILQVTESQNSVDQEYANNVLEEEVYVKMEPDVNSEGDHVEDYSFSFSPTDEEIHSSNVVKVDPSEGDDDDESAFCIYPFIQKTGSGRQPESGQSRRLRRKREREVSSIIRKPAKPCPASKHIKLESRTFSARGGRVRISPRAKPTKVVKTLQVCLERLRPIKESLPKSDPSSEEDEDYNPKIWEDDKDWTPNKDHSEDDEKDGKTSRRREPDILCVVAGCTVKFPTIKARSVHMQEEHGGVRIRAPHQCTLCPKRFRRLGEFSVHLVVVHETGEKKFPCAKCGKSFALMVNLERHVELHKLEGVKPIVCDVCDSRFKDEKKLGIHLRIHDVKRCHLCGKVLKDKTALEKHVRTHTGERVVKCDQCDATFIDKITLTRHIAKAHSSGQAQHICHICGAAHYLLLDLKKHLDRHEGKFRVTCDTCGETFAEARTLQSHRVKVHGDDPLICDECPKTFASADGLLLHKKSHAGIRPYKCEICDASFTRNRQLVMHIRTHTGERPFKCPECDKAFRNQSQRQVHMRRKHTPCDVNPRPHKCPHCELTFEYPFFLNGHIRKIHTGERPFICHQCGEGFAVKAALVRHLQKIVISPQEVRDLTTEVKTAVEQLLSNCSSNVNTPDYEKLYRNVYTLILHGHGESLYNGLKSDMEEGLRKQIRADILISLEDDFLQKLSHVWANYDTSVIMIRDIFMYMERVYVAEKNIDGVIDLGMILFRNEVIRFPAIKNKLREIILELVVQDFRGELPQFEWQDCVKNIKEVSQMLIKLGVKDNNPSIYEEIFEEPFLLKVVEFYKIEGGKYLEDNNANLYISQVEDRIRADMNRVQLLSLHESTGTKLLQIMEDELITKNILTLMEVDMGGVEDSLINRKEENFTRLQNFVGRVEGGKEKLGAYITSYLNDQADPNLPSFDGQSISWIG</sequence>
<organism evidence="12 13">
    <name type="scientific">Folsomia candida</name>
    <name type="common">Springtail</name>
    <dbReference type="NCBI Taxonomy" id="158441"/>
    <lineage>
        <taxon>Eukaryota</taxon>
        <taxon>Metazoa</taxon>
        <taxon>Ecdysozoa</taxon>
        <taxon>Arthropoda</taxon>
        <taxon>Hexapoda</taxon>
        <taxon>Collembola</taxon>
        <taxon>Entomobryomorpha</taxon>
        <taxon>Isotomoidea</taxon>
        <taxon>Isotomidae</taxon>
        <taxon>Proisotominae</taxon>
        <taxon>Folsomia</taxon>
    </lineage>
</organism>
<dbReference type="Gene3D" id="1.20.1310.10">
    <property type="entry name" value="Cullin Repeats"/>
    <property type="match status" value="2"/>
</dbReference>
<dbReference type="EMBL" id="LNIX01000056">
    <property type="protein sequence ID" value="OXA37501.1"/>
    <property type="molecule type" value="Genomic_DNA"/>
</dbReference>
<dbReference type="GO" id="GO:0006511">
    <property type="term" value="P:ubiquitin-dependent protein catabolic process"/>
    <property type="evidence" value="ECO:0007669"/>
    <property type="project" value="InterPro"/>
</dbReference>
<evidence type="ECO:0000256" key="4">
    <source>
        <dbReference type="ARBA" id="ARBA00022737"/>
    </source>
</evidence>
<dbReference type="FunFam" id="3.30.160.60:FF:000176">
    <property type="entry name" value="zinc finger protein 70"/>
    <property type="match status" value="1"/>
</dbReference>
<dbReference type="GO" id="GO:0005634">
    <property type="term" value="C:nucleus"/>
    <property type="evidence" value="ECO:0007669"/>
    <property type="project" value="UniProtKB-SubCell"/>
</dbReference>
<dbReference type="PANTHER" id="PTHR24394:SF29">
    <property type="entry name" value="MYONEURIN"/>
    <property type="match status" value="1"/>
</dbReference>
<keyword evidence="4" id="KW-0677">Repeat</keyword>
<dbReference type="SMART" id="SM00355">
    <property type="entry name" value="ZnF_C2H2"/>
    <property type="match status" value="13"/>
</dbReference>
<dbReference type="Pfam" id="PF00096">
    <property type="entry name" value="zf-C2H2"/>
    <property type="match status" value="5"/>
</dbReference>
<dbReference type="GO" id="GO:0031625">
    <property type="term" value="F:ubiquitin protein ligase binding"/>
    <property type="evidence" value="ECO:0007669"/>
    <property type="project" value="InterPro"/>
</dbReference>
<dbReference type="FunFam" id="3.30.160.60:FF:000100">
    <property type="entry name" value="Zinc finger 45-like"/>
    <property type="match status" value="1"/>
</dbReference>
<name>A0A226CYM7_FOLCA</name>
<dbReference type="InterPro" id="IPR001373">
    <property type="entry name" value="Cullin_N"/>
</dbReference>
<keyword evidence="8" id="KW-0539">Nucleus</keyword>
<dbReference type="InterPro" id="IPR036236">
    <property type="entry name" value="Znf_C2H2_sf"/>
</dbReference>
<dbReference type="GO" id="GO:0003677">
    <property type="term" value="F:DNA binding"/>
    <property type="evidence" value="ECO:0007669"/>
    <property type="project" value="UniProtKB-KW"/>
</dbReference>
<feature type="domain" description="C2H2-type" evidence="11">
    <location>
        <begin position="576"/>
        <end position="604"/>
    </location>
</feature>
<dbReference type="Proteomes" id="UP000198287">
    <property type="component" value="Unassembled WGS sequence"/>
</dbReference>
<dbReference type="PROSITE" id="PS50157">
    <property type="entry name" value="ZINC_FINGER_C2H2_2"/>
    <property type="match status" value="11"/>
</dbReference>
<evidence type="ECO:0000256" key="5">
    <source>
        <dbReference type="ARBA" id="ARBA00022771"/>
    </source>
</evidence>
<dbReference type="AlphaFoldDB" id="A0A226CYM7"/>
<feature type="domain" description="C2H2-type" evidence="11">
    <location>
        <begin position="523"/>
        <end position="550"/>
    </location>
</feature>
<feature type="domain" description="C2H2-type" evidence="11">
    <location>
        <begin position="690"/>
        <end position="717"/>
    </location>
</feature>
<dbReference type="FunFam" id="3.30.160.60:FF:000624">
    <property type="entry name" value="zinc finger protein 697"/>
    <property type="match status" value="1"/>
</dbReference>
<feature type="domain" description="C2H2-type" evidence="11">
    <location>
        <begin position="463"/>
        <end position="492"/>
    </location>
</feature>
<feature type="domain" description="C2H2-type" evidence="11">
    <location>
        <begin position="780"/>
        <end position="808"/>
    </location>
</feature>
<reference evidence="12 13" key="1">
    <citation type="submission" date="2015-12" db="EMBL/GenBank/DDBJ databases">
        <title>The genome of Folsomia candida.</title>
        <authorList>
            <person name="Faddeeva A."/>
            <person name="Derks M.F."/>
            <person name="Anvar Y."/>
            <person name="Smit S."/>
            <person name="Van Straalen N."/>
            <person name="Roelofs D."/>
        </authorList>
    </citation>
    <scope>NUCLEOTIDE SEQUENCE [LARGE SCALE GENOMIC DNA]</scope>
    <source>
        <strain evidence="12 13">VU population</strain>
        <tissue evidence="12">Whole body</tissue>
    </source>
</reference>
<evidence type="ECO:0000313" key="12">
    <source>
        <dbReference type="EMBL" id="OXA37501.1"/>
    </source>
</evidence>
<dbReference type="InterPro" id="IPR013087">
    <property type="entry name" value="Znf_C2H2_type"/>
</dbReference>
<dbReference type="SUPFAM" id="SSF57667">
    <property type="entry name" value="beta-beta-alpha zinc fingers"/>
    <property type="match status" value="6"/>
</dbReference>
<feature type="domain" description="C2H2-type" evidence="11">
    <location>
        <begin position="548"/>
        <end position="575"/>
    </location>
</feature>
<dbReference type="OrthoDB" id="8922241at2759"/>